<evidence type="ECO:0000256" key="7">
    <source>
        <dbReference type="ARBA" id="ARBA00023239"/>
    </source>
</evidence>
<dbReference type="InterPro" id="IPR001828">
    <property type="entry name" value="ANF_lig-bd_rcpt"/>
</dbReference>
<dbReference type="Pfam" id="PF01094">
    <property type="entry name" value="ANF_receptor"/>
    <property type="match status" value="2"/>
</dbReference>
<organism evidence="15 16">
    <name type="scientific">Porites evermanni</name>
    <dbReference type="NCBI Taxonomy" id="104178"/>
    <lineage>
        <taxon>Eukaryota</taxon>
        <taxon>Metazoa</taxon>
        <taxon>Cnidaria</taxon>
        <taxon>Anthozoa</taxon>
        <taxon>Hexacorallia</taxon>
        <taxon>Scleractinia</taxon>
        <taxon>Fungiina</taxon>
        <taxon>Poritidae</taxon>
        <taxon>Porites</taxon>
    </lineage>
</organism>
<dbReference type="CDD" id="cd07302">
    <property type="entry name" value="CHD"/>
    <property type="match status" value="1"/>
</dbReference>
<reference evidence="15 16" key="1">
    <citation type="submission" date="2022-05" db="EMBL/GenBank/DDBJ databases">
        <authorList>
            <consortium name="Genoscope - CEA"/>
            <person name="William W."/>
        </authorList>
    </citation>
    <scope>NUCLEOTIDE SEQUENCE [LARGE SCALE GENOMIC DNA]</scope>
</reference>
<evidence type="ECO:0000256" key="3">
    <source>
        <dbReference type="ARBA" id="ARBA00022692"/>
    </source>
</evidence>
<dbReference type="PROSITE" id="PS50011">
    <property type="entry name" value="PROTEIN_KINASE_DOM"/>
    <property type="match status" value="1"/>
</dbReference>
<evidence type="ECO:0000256" key="10">
    <source>
        <dbReference type="RuleBase" id="RU003431"/>
    </source>
</evidence>
<dbReference type="SUPFAM" id="SSF55073">
    <property type="entry name" value="Nucleotide cyclase"/>
    <property type="match status" value="1"/>
</dbReference>
<dbReference type="InterPro" id="IPR028082">
    <property type="entry name" value="Peripla_BP_I"/>
</dbReference>
<accession>A0ABN8L942</accession>
<dbReference type="InterPro" id="IPR000719">
    <property type="entry name" value="Prot_kinase_dom"/>
</dbReference>
<feature type="coiled-coil region" evidence="11">
    <location>
        <begin position="1265"/>
        <end position="1296"/>
    </location>
</feature>
<evidence type="ECO:0000256" key="8">
    <source>
        <dbReference type="ARBA" id="ARBA00023293"/>
    </source>
</evidence>
<name>A0ABN8L942_9CNID</name>
<dbReference type="SMART" id="SM00044">
    <property type="entry name" value="CYCc"/>
    <property type="match status" value="1"/>
</dbReference>
<feature type="chain" id="PRO_5047244131" description="Guanylate cyclase" evidence="12">
    <location>
        <begin position="36"/>
        <end position="1573"/>
    </location>
</feature>
<evidence type="ECO:0000259" key="14">
    <source>
        <dbReference type="PROSITE" id="PS50125"/>
    </source>
</evidence>
<feature type="domain" description="Guanylate cyclase" evidence="14">
    <location>
        <begin position="1328"/>
        <end position="1458"/>
    </location>
</feature>
<evidence type="ECO:0000256" key="6">
    <source>
        <dbReference type="ARBA" id="ARBA00023136"/>
    </source>
</evidence>
<evidence type="ECO:0000256" key="12">
    <source>
        <dbReference type="SAM" id="SignalP"/>
    </source>
</evidence>
<dbReference type="Gene3D" id="1.10.510.10">
    <property type="entry name" value="Transferase(Phosphotransferase) domain 1"/>
    <property type="match status" value="1"/>
</dbReference>
<dbReference type="PANTHER" id="PTHR11920">
    <property type="entry name" value="GUANYLYL CYCLASE"/>
    <property type="match status" value="1"/>
</dbReference>
<evidence type="ECO:0000256" key="1">
    <source>
        <dbReference type="ARBA" id="ARBA00004479"/>
    </source>
</evidence>
<dbReference type="CDD" id="cd06370">
    <property type="entry name" value="PBP1_SAP_GC-like"/>
    <property type="match status" value="1"/>
</dbReference>
<dbReference type="PROSITE" id="PS50125">
    <property type="entry name" value="GUANYLATE_CYCLASE_2"/>
    <property type="match status" value="1"/>
</dbReference>
<comment type="similarity">
    <text evidence="9">Belongs to the adenylyl cyclase class-4/guanylyl cyclase family.</text>
</comment>
<evidence type="ECO:0000313" key="15">
    <source>
        <dbReference type="EMBL" id="CAH3013629.1"/>
    </source>
</evidence>
<dbReference type="SUPFAM" id="SSF56112">
    <property type="entry name" value="Protein kinase-like (PK-like)"/>
    <property type="match status" value="1"/>
</dbReference>
<dbReference type="Gene3D" id="6.10.250.780">
    <property type="match status" value="1"/>
</dbReference>
<dbReference type="CDD" id="cd14042">
    <property type="entry name" value="PK_GC-A_B"/>
    <property type="match status" value="1"/>
</dbReference>
<keyword evidence="6" id="KW-0472">Membrane</keyword>
<sequence>MILVTKTPNAGKSNKLWLQALFALSLLTLQPGASEIKLGFLLPYNVSANMSGGSSVTGNDYESAVLLAVEAINSSSALFPGEHVTFIRSDTQCNEKVSVNAMLSQLGKGVQAFIGPACTCETQAKLAAAINIPMISYMCTDERLSDKKLFPTFVRTIPPISRLAPPVHALMRHFNWTRVGILSQNTHRWSQWHVLVNNLRGENLVVSTVQTMVFGVHYNESGLTLSFEKLLQTAAKESRVVILAMNYALAGQAVNFAGKLGLNQGFAFIMFDLDLDLTGNTKKNLSATWSKDWDERAFQSTLLLSVNNNVSKEYLTFVEDVKRNRTGSLSQAHTPSIYAAYLYDAVFQYAIALNKTGKPVNSDGREIVQYLMGRQFRSILGYDRFINSDGNAEFNLVLMDYRGNNDGMFQEVGEFIIDSLGKQKLVLSNELIIWPDNATAPSSEVRKCRSCKDRCYNDGNLTIGLILPYKVGSPDVPPGNRYASALKIAVDRINRDPTLLPGITLSFIWDDSECLEELSIQALIEQWEKRVDGFIGFGCGCSTQARMAAALNLPVISHICTSNAVSEKELYPTFARTIFGDNSISPSVLAILKYFNWNKVGIISEDADTWESRGDFLVSYLKSQGKIVSLQEKVKFHWLYKPKTDGEHFQQVLMKMKTKARIIILSMERRLIREGMYYASKLGMNNGDYAFIAFQLNPLSVQSFFKQPELWFIGEFKSTRDLSKDEEREFYDAFKSVLLLVVNTQQIDKYNTFVNEVKHKMSDPPFCSQAYVGSTKVGNYTIKHFNRKAPIVTAYLYDATYLYAIGVNRTLAQGGNATNGRAVMKNLFGRQFSSILGYDVFLDEQGDVQQNLTVMTLSDNVGEPYFAYKGMFSLEDNNNQTQHFQLYPNATIEWVNGAPPVDEPECGFDNEKCIETQGKKLSVAEIVSICLGVTVVVILFGGAVFYRKQKLEKELASDLWRVNYNEISLRARGAGSLRSQVSLVSAESFDNINARQLFTLVGSWRSNTVAIKKLNKTSLDLTREIKMELKQMRDIRHDNLTQFMGACVDTPNICILFQYCPKGSLQDILENEDVKLDNMFVTSLVTDIVKGMSYLHSTDIKSHGNLKSSNCVVDGRWVLKITDYGLNKFKADQADREEGEYARFYRMIWTAPELIRAGKEAPSRGTQKGDVYSFAIICQELLTRSGPFDMCYYHTEPKEVVQRVMMRESPPFRPKFNNIVKQSDLPGLRQITERCWSEQPEARPDFEDLRRQIRKMSVGRHTNIMDNMVNMLEKYANNLESLVEERTSQLADEKRKTENLLHRMLPPPVARDLVHGKTIVPEKFDEVSIFFSDIVGFTSLSSESTPFQVVELLNDLYTLFDDIISNYDVYKVETIGDAYMVVSGLPIRNGHQHAGEIASMALHMRKEIYNFKIRHRPNEQLKLRIGIHSGPVVAGVVGNTMPRYCLFGDTVNTASRMESNGEALKIHISSDTKSFLDHLGGYHIQERGEVFLKGKGTWITFWLEGSNMAPRVHGGLHKDKHCPKVVPAKRRESRWALVKELLPKLTKQAQNGTLPPVKIPSTPKKCVQLPPIS</sequence>
<evidence type="ECO:0000259" key="13">
    <source>
        <dbReference type="PROSITE" id="PS50011"/>
    </source>
</evidence>
<feature type="domain" description="Protein kinase" evidence="13">
    <location>
        <begin position="964"/>
        <end position="1264"/>
    </location>
</feature>
<keyword evidence="11" id="KW-0175">Coiled coil</keyword>
<keyword evidence="3" id="KW-0812">Transmembrane</keyword>
<evidence type="ECO:0000313" key="16">
    <source>
        <dbReference type="Proteomes" id="UP001159427"/>
    </source>
</evidence>
<dbReference type="Gene3D" id="3.30.70.1230">
    <property type="entry name" value="Nucleotide cyclase"/>
    <property type="match status" value="1"/>
</dbReference>
<dbReference type="EC" id="4.6.1.2" evidence="2 10"/>
<feature type="signal peptide" evidence="12">
    <location>
        <begin position="1"/>
        <end position="35"/>
    </location>
</feature>
<dbReference type="InterPro" id="IPR050401">
    <property type="entry name" value="Cyclic_nucleotide_synthase"/>
</dbReference>
<dbReference type="InterPro" id="IPR018297">
    <property type="entry name" value="A/G_cyclase_CS"/>
</dbReference>
<comment type="catalytic activity">
    <reaction evidence="10">
        <text>GTP = 3',5'-cyclic GMP + diphosphate</text>
        <dbReference type="Rhea" id="RHEA:13665"/>
        <dbReference type="ChEBI" id="CHEBI:33019"/>
        <dbReference type="ChEBI" id="CHEBI:37565"/>
        <dbReference type="ChEBI" id="CHEBI:57746"/>
        <dbReference type="EC" id="4.6.1.2"/>
    </reaction>
</comment>
<dbReference type="InterPro" id="IPR029787">
    <property type="entry name" value="Nucleotide_cyclase"/>
</dbReference>
<dbReference type="Proteomes" id="UP001159427">
    <property type="component" value="Unassembled WGS sequence"/>
</dbReference>
<keyword evidence="16" id="KW-1185">Reference proteome</keyword>
<comment type="caution">
    <text evidence="15">The sequence shown here is derived from an EMBL/GenBank/DDBJ whole genome shotgun (WGS) entry which is preliminary data.</text>
</comment>
<keyword evidence="7 9" id="KW-0456">Lyase</keyword>
<keyword evidence="4" id="KW-0547">Nucleotide-binding</keyword>
<dbReference type="PANTHER" id="PTHR11920:SF335">
    <property type="entry name" value="GUANYLATE CYCLASE"/>
    <property type="match status" value="1"/>
</dbReference>
<proteinExistence type="inferred from homology"/>
<evidence type="ECO:0000256" key="4">
    <source>
        <dbReference type="ARBA" id="ARBA00022741"/>
    </source>
</evidence>
<keyword evidence="12" id="KW-0732">Signal</keyword>
<keyword evidence="8 10" id="KW-0141">cGMP biosynthesis</keyword>
<comment type="subcellular location">
    <subcellularLocation>
        <location evidence="1">Membrane</location>
        <topology evidence="1">Single-pass type I membrane protein</topology>
    </subcellularLocation>
</comment>
<dbReference type="InterPro" id="IPR001054">
    <property type="entry name" value="A/G_cyclase"/>
</dbReference>
<evidence type="ECO:0000256" key="9">
    <source>
        <dbReference type="RuleBase" id="RU000405"/>
    </source>
</evidence>
<evidence type="ECO:0000256" key="11">
    <source>
        <dbReference type="SAM" id="Coils"/>
    </source>
</evidence>
<dbReference type="SUPFAM" id="SSF53822">
    <property type="entry name" value="Periplasmic binding protein-like I"/>
    <property type="match status" value="2"/>
</dbReference>
<dbReference type="PROSITE" id="PS00452">
    <property type="entry name" value="GUANYLATE_CYCLASE_1"/>
    <property type="match status" value="1"/>
</dbReference>
<dbReference type="InterPro" id="IPR001245">
    <property type="entry name" value="Ser-Thr/Tyr_kinase_cat_dom"/>
</dbReference>
<evidence type="ECO:0000256" key="2">
    <source>
        <dbReference type="ARBA" id="ARBA00012202"/>
    </source>
</evidence>
<keyword evidence="5" id="KW-1133">Transmembrane helix</keyword>
<dbReference type="SMART" id="SM00220">
    <property type="entry name" value="S_TKc"/>
    <property type="match status" value="1"/>
</dbReference>
<gene>
    <name evidence="15" type="ORF">PEVE_00000064</name>
</gene>
<dbReference type="Gene3D" id="3.40.50.2300">
    <property type="match status" value="4"/>
</dbReference>
<protein>
    <recommendedName>
        <fullName evidence="2 10">Guanylate cyclase</fullName>
        <ecNumber evidence="2 10">4.6.1.2</ecNumber>
    </recommendedName>
</protein>
<dbReference type="Pfam" id="PF00211">
    <property type="entry name" value="Guanylate_cyc"/>
    <property type="match status" value="1"/>
</dbReference>
<dbReference type="EMBL" id="CALNXI010000001">
    <property type="protein sequence ID" value="CAH3013629.1"/>
    <property type="molecule type" value="Genomic_DNA"/>
</dbReference>
<evidence type="ECO:0000256" key="5">
    <source>
        <dbReference type="ARBA" id="ARBA00022989"/>
    </source>
</evidence>
<dbReference type="Pfam" id="PF07714">
    <property type="entry name" value="PK_Tyr_Ser-Thr"/>
    <property type="match status" value="1"/>
</dbReference>
<dbReference type="InterPro" id="IPR011009">
    <property type="entry name" value="Kinase-like_dom_sf"/>
</dbReference>